<reference evidence="1 2" key="1">
    <citation type="journal article" date="2014" name="Agronomy (Basel)">
        <title>A Draft Genome Sequence for Ensete ventricosum, the Drought-Tolerant Tree Against Hunger.</title>
        <authorList>
            <person name="Harrison J."/>
            <person name="Moore K.A."/>
            <person name="Paszkiewicz K."/>
            <person name="Jones T."/>
            <person name="Grant M."/>
            <person name="Ambacheew D."/>
            <person name="Muzemil S."/>
            <person name="Studholme D.J."/>
        </authorList>
    </citation>
    <scope>NUCLEOTIDE SEQUENCE [LARGE SCALE GENOMIC DNA]</scope>
</reference>
<dbReference type="AlphaFoldDB" id="A0A426YKI3"/>
<feature type="non-terminal residue" evidence="1">
    <location>
        <position position="1"/>
    </location>
</feature>
<gene>
    <name evidence="1" type="ORF">B296_00050560</name>
</gene>
<organism evidence="1 2">
    <name type="scientific">Ensete ventricosum</name>
    <name type="common">Abyssinian banana</name>
    <name type="synonym">Musa ensete</name>
    <dbReference type="NCBI Taxonomy" id="4639"/>
    <lineage>
        <taxon>Eukaryota</taxon>
        <taxon>Viridiplantae</taxon>
        <taxon>Streptophyta</taxon>
        <taxon>Embryophyta</taxon>
        <taxon>Tracheophyta</taxon>
        <taxon>Spermatophyta</taxon>
        <taxon>Magnoliopsida</taxon>
        <taxon>Liliopsida</taxon>
        <taxon>Zingiberales</taxon>
        <taxon>Musaceae</taxon>
        <taxon>Ensete</taxon>
    </lineage>
</organism>
<comment type="caution">
    <text evidence="1">The sequence shown here is derived from an EMBL/GenBank/DDBJ whole genome shotgun (WGS) entry which is preliminary data.</text>
</comment>
<dbReference type="Proteomes" id="UP000287651">
    <property type="component" value="Unassembled WGS sequence"/>
</dbReference>
<evidence type="ECO:0000313" key="2">
    <source>
        <dbReference type="Proteomes" id="UP000287651"/>
    </source>
</evidence>
<proteinExistence type="predicted"/>
<name>A0A426YKI3_ENSVE</name>
<dbReference type="EMBL" id="AMZH03011757">
    <property type="protein sequence ID" value="RRT52271.1"/>
    <property type="molecule type" value="Genomic_DNA"/>
</dbReference>
<sequence length="149" mass="16380">ASVPLWDGCTHRTDGLRKGTGREEDERWYGEDEAGLGLVGSEIRRSSGHGRSVDHNPPADWPLRAMDGGCGARHVSLRLSLHHSIIPLPLSISDVVESIACCNAPNIAREGCLFGSIPCLLSRCTREIASWYRLFLIPIAHLVNWLLES</sequence>
<protein>
    <submittedName>
        <fullName evidence="1">Uncharacterized protein</fullName>
    </submittedName>
</protein>
<evidence type="ECO:0000313" key="1">
    <source>
        <dbReference type="EMBL" id="RRT52271.1"/>
    </source>
</evidence>
<accession>A0A426YKI3</accession>